<evidence type="ECO:0000313" key="3">
    <source>
        <dbReference type="Proteomes" id="UP000683139"/>
    </source>
</evidence>
<evidence type="ECO:0000313" key="2">
    <source>
        <dbReference type="EMBL" id="GIP18504.1"/>
    </source>
</evidence>
<accession>A0A920D115</accession>
<dbReference type="Proteomes" id="UP000683139">
    <property type="component" value="Unassembled WGS sequence"/>
</dbReference>
<dbReference type="RefSeq" id="WP_213519027.1">
    <property type="nucleotide sequence ID" value="NZ_BOSE01000009.1"/>
</dbReference>
<keyword evidence="3" id="KW-1185">Reference proteome</keyword>
<keyword evidence="1" id="KW-0732">Signal</keyword>
<dbReference type="AlphaFoldDB" id="A0A920D115"/>
<name>A0A920D115_9BACL</name>
<proteinExistence type="predicted"/>
<reference evidence="2" key="1">
    <citation type="submission" date="2021-03" db="EMBL/GenBank/DDBJ databases">
        <title>Antimicrobial resistance genes in bacteria isolated from Japanese honey, and their potential for conferring macrolide and lincosamide resistance in the American foulbrood pathogen Paenibacillus larvae.</title>
        <authorList>
            <person name="Okamoto M."/>
            <person name="Kumagai M."/>
            <person name="Kanamori H."/>
            <person name="Takamatsu D."/>
        </authorList>
    </citation>
    <scope>NUCLEOTIDE SEQUENCE</scope>
    <source>
        <strain evidence="2">J40TS1</strain>
    </source>
</reference>
<sequence>MVKSYASATKLAVALLLSVALLFNISLTSVDAASSQTDSASEYALFLQDKYDVTVDASITKGEFIQHIAKVLNLAAPEEKVSFTDVAADDALYASAAALYSKGILSGPAIGAEEPLKPWVAALIALRASNLQELAFTYPQEKVEAALQKLGLSSGAFNKATAQELAAAVDTGLIPEDYYAQLSKKGAASAELVNVLLGKVLSFNGAYKQYIGHVSDADIYSKFYTAYETSNIIQIPELQEFVDSALKQEVVTGYNLKDARFDANFVEPLTITYGHSNVQHAIQLLGLLRSEGIDAKVQLEPKTSAFVHRKEWGEPTVDENNKAVLTDNGNYIHYSKEYDLKLEFSNAADKQAFNELIVQYAKKNADDQTGLLAGSWWQPLFYSLNEVTEFKQIANNKIVDGNFYVQTFSLVEDTEKIAAGFAEIDPEVEVESYTFWTNEAFFNYLNGEGL</sequence>
<protein>
    <recommendedName>
        <fullName evidence="4">SLH domain-containing protein</fullName>
    </recommendedName>
</protein>
<feature type="signal peptide" evidence="1">
    <location>
        <begin position="1"/>
        <end position="32"/>
    </location>
</feature>
<gene>
    <name evidence="2" type="ORF">J40TS1_41460</name>
</gene>
<feature type="chain" id="PRO_5037915833" description="SLH domain-containing protein" evidence="1">
    <location>
        <begin position="33"/>
        <end position="450"/>
    </location>
</feature>
<evidence type="ECO:0000256" key="1">
    <source>
        <dbReference type="SAM" id="SignalP"/>
    </source>
</evidence>
<comment type="caution">
    <text evidence="2">The sequence shown here is derived from an EMBL/GenBank/DDBJ whole genome shotgun (WGS) entry which is preliminary data.</text>
</comment>
<organism evidence="2 3">
    <name type="scientific">Paenibacillus montaniterrae</name>
    <dbReference type="NCBI Taxonomy" id="429341"/>
    <lineage>
        <taxon>Bacteria</taxon>
        <taxon>Bacillati</taxon>
        <taxon>Bacillota</taxon>
        <taxon>Bacilli</taxon>
        <taxon>Bacillales</taxon>
        <taxon>Paenibacillaceae</taxon>
        <taxon>Paenibacillus</taxon>
    </lineage>
</organism>
<evidence type="ECO:0008006" key="4">
    <source>
        <dbReference type="Google" id="ProtNLM"/>
    </source>
</evidence>
<dbReference type="EMBL" id="BOSE01000009">
    <property type="protein sequence ID" value="GIP18504.1"/>
    <property type="molecule type" value="Genomic_DNA"/>
</dbReference>